<protein>
    <recommendedName>
        <fullName evidence="3">DUF4058 domain-containing protein</fullName>
    </recommendedName>
</protein>
<sequence>MEPPFPGMDPYLEAPSLWPDVHHRLITLMCDQLQAQLSPRYRAVITPYVLFESLEIAPVRRGVPDVAVVEREYSAAASGSAAVSLAEAPLTLPALMDVPVEYARIDIRTVRDQTLVTAIELLSPANKRPGPDGADAYEKKRQDLFASTAHLLEIDLLRAGQRPRLARPLPDAPYFILLSRAQRRPYVEVWPLTLRDPIKPAPVPLLAPDPPVALDVGAAIHEAYRRARYDLEIDYTQPPPPPDLAPDDAAWLDAHLRALGLRPSSQ</sequence>
<dbReference type="InterPro" id="IPR025132">
    <property type="entry name" value="DUF4058"/>
</dbReference>
<dbReference type="KEGG" id="rca:Rcas_0661"/>
<evidence type="ECO:0008006" key="3">
    <source>
        <dbReference type="Google" id="ProtNLM"/>
    </source>
</evidence>
<evidence type="ECO:0000313" key="1">
    <source>
        <dbReference type="EMBL" id="ABU56786.1"/>
    </source>
</evidence>
<dbReference type="RefSeq" id="WP_012119217.1">
    <property type="nucleotide sequence ID" value="NC_009767.1"/>
</dbReference>
<dbReference type="OrthoDB" id="148372at2"/>
<dbReference type="Proteomes" id="UP000000263">
    <property type="component" value="Chromosome"/>
</dbReference>
<evidence type="ECO:0000313" key="2">
    <source>
        <dbReference type="Proteomes" id="UP000000263"/>
    </source>
</evidence>
<name>A7NH39_ROSCS</name>
<gene>
    <name evidence="1" type="ordered locus">Rcas_0661</name>
</gene>
<organism evidence="1 2">
    <name type="scientific">Roseiflexus castenholzii (strain DSM 13941 / HLO8)</name>
    <dbReference type="NCBI Taxonomy" id="383372"/>
    <lineage>
        <taxon>Bacteria</taxon>
        <taxon>Bacillati</taxon>
        <taxon>Chloroflexota</taxon>
        <taxon>Chloroflexia</taxon>
        <taxon>Chloroflexales</taxon>
        <taxon>Roseiflexineae</taxon>
        <taxon>Roseiflexaceae</taxon>
        <taxon>Roseiflexus</taxon>
    </lineage>
</organism>
<dbReference type="AlphaFoldDB" id="A7NH39"/>
<dbReference type="HOGENOM" id="CLU_093165_0_0_0"/>
<accession>A7NH39</accession>
<keyword evidence="2" id="KW-1185">Reference proteome</keyword>
<proteinExistence type="predicted"/>
<dbReference type="Pfam" id="PF13267">
    <property type="entry name" value="DUF4058"/>
    <property type="match status" value="1"/>
</dbReference>
<dbReference type="EMBL" id="CP000804">
    <property type="protein sequence ID" value="ABU56786.1"/>
    <property type="molecule type" value="Genomic_DNA"/>
</dbReference>
<reference evidence="1 2" key="1">
    <citation type="submission" date="2007-08" db="EMBL/GenBank/DDBJ databases">
        <title>Complete sequence of Roseiflexus castenholzii DSM 13941.</title>
        <authorList>
            <consortium name="US DOE Joint Genome Institute"/>
            <person name="Copeland A."/>
            <person name="Lucas S."/>
            <person name="Lapidus A."/>
            <person name="Barry K."/>
            <person name="Glavina del Rio T."/>
            <person name="Dalin E."/>
            <person name="Tice H."/>
            <person name="Pitluck S."/>
            <person name="Thompson L.S."/>
            <person name="Brettin T."/>
            <person name="Bruce D."/>
            <person name="Detter J.C."/>
            <person name="Han C."/>
            <person name="Tapia R."/>
            <person name="Schmutz J."/>
            <person name="Larimer F."/>
            <person name="Land M."/>
            <person name="Hauser L."/>
            <person name="Kyrpides N."/>
            <person name="Mikhailova N."/>
            <person name="Bryant D.A."/>
            <person name="Hanada S."/>
            <person name="Tsukatani Y."/>
            <person name="Richardson P."/>
        </authorList>
    </citation>
    <scope>NUCLEOTIDE SEQUENCE [LARGE SCALE GENOMIC DNA]</scope>
    <source>
        <strain evidence="2">DSM 13941 / HLO8</strain>
    </source>
</reference>